<dbReference type="Pfam" id="PF00591">
    <property type="entry name" value="Glycos_transf_3"/>
    <property type="match status" value="1"/>
</dbReference>
<dbReference type="Pfam" id="PF07831">
    <property type="entry name" value="PYNP_C"/>
    <property type="match status" value="1"/>
</dbReference>
<dbReference type="InterPro" id="IPR036566">
    <property type="entry name" value="PYNP-like_C_sf"/>
</dbReference>
<sequence length="441" mass="44442">MTATLPAELIRRKRDGGELTRTELHGIGAAIADGGFSDAQTGAFAMAVFLKGFSDPERVAFTEGLRDSGSVLTWEHLDVPVVDKHSTGGVGDKVSLLLAPMLAACGTAVPMISGRGLGHTGGTLDKLDAIPGYASQPGLDLLRAAIDAAGCAVVGQTDDLAPADRRLYGIRDASGSVETRDLIVPSILSKKLAAGLHALVLDVKHGSGAFMASVDDARELAQTLVAVATGAGLPTVALLTDMDRVLGTTAGNALEVAESIAALTDPAAADPRLIDVTVALAERVLSVAGVTGADPRAALTSGAAADRFARMVVALGGPADLLERPDDHLAAAPVVRPVHPDTAGVVARHATRDLGLAVIGLGGGRRTDKDAIDHRVGLSAVAGPGTPVGPGADDRPLCVVHARTEAEADAAAAAVRAAIVVAGEDPPAAPAPVPVITEEVA</sequence>
<dbReference type="NCBIfam" id="TIGR02644">
    <property type="entry name" value="Y_phosphoryl"/>
    <property type="match status" value="1"/>
</dbReference>
<proteinExistence type="inferred from homology"/>
<evidence type="ECO:0000256" key="2">
    <source>
        <dbReference type="ARBA" id="ARBA00011738"/>
    </source>
</evidence>
<dbReference type="InterPro" id="IPR000053">
    <property type="entry name" value="Thymidine/pyrmidine_PPase"/>
</dbReference>
<dbReference type="InterPro" id="IPR018090">
    <property type="entry name" value="Pyrmidine_PPas_bac/euk"/>
</dbReference>
<dbReference type="PANTHER" id="PTHR10515:SF0">
    <property type="entry name" value="THYMIDINE PHOSPHORYLASE"/>
    <property type="match status" value="1"/>
</dbReference>
<dbReference type="InterPro" id="IPR035902">
    <property type="entry name" value="Nuc_phospho_transferase"/>
</dbReference>
<dbReference type="GO" id="GO:0006206">
    <property type="term" value="P:pyrimidine nucleobase metabolic process"/>
    <property type="evidence" value="ECO:0007669"/>
    <property type="project" value="InterPro"/>
</dbReference>
<evidence type="ECO:0000256" key="3">
    <source>
        <dbReference type="ARBA" id="ARBA00022676"/>
    </source>
</evidence>
<dbReference type="EMBL" id="CP114014">
    <property type="protein sequence ID" value="XAY04730.1"/>
    <property type="molecule type" value="Genomic_DNA"/>
</dbReference>
<reference evidence="6" key="1">
    <citation type="submission" date="2022-12" db="EMBL/GenBank/DDBJ databases">
        <title>Paraconexibacter alkalitolerans sp. nov. and Baekduia alba sp. nov., isolated from soil and emended description of the genera Paraconexibacter (Chun et al., 2020) and Baekduia (An et al., 2020).</title>
        <authorList>
            <person name="Vieira S."/>
            <person name="Huber K.J."/>
            <person name="Geppert A."/>
            <person name="Wolf J."/>
            <person name="Neumann-Schaal M."/>
            <person name="Muesken M."/>
            <person name="Overmann J."/>
        </authorList>
    </citation>
    <scope>NUCLEOTIDE SEQUENCE</scope>
    <source>
        <strain evidence="6">AEG42_29</strain>
    </source>
</reference>
<dbReference type="GO" id="GO:0004645">
    <property type="term" value="F:1,4-alpha-oligoglucan phosphorylase activity"/>
    <property type="evidence" value="ECO:0007669"/>
    <property type="project" value="InterPro"/>
</dbReference>
<dbReference type="SUPFAM" id="SSF52418">
    <property type="entry name" value="Nucleoside phosphorylase/phosphoribosyltransferase catalytic domain"/>
    <property type="match status" value="1"/>
</dbReference>
<dbReference type="SMART" id="SM00941">
    <property type="entry name" value="PYNP_C"/>
    <property type="match status" value="1"/>
</dbReference>
<organism evidence="6">
    <name type="scientific">Paraconexibacter sp. AEG42_29</name>
    <dbReference type="NCBI Taxonomy" id="2997339"/>
    <lineage>
        <taxon>Bacteria</taxon>
        <taxon>Bacillati</taxon>
        <taxon>Actinomycetota</taxon>
        <taxon>Thermoleophilia</taxon>
        <taxon>Solirubrobacterales</taxon>
        <taxon>Paraconexibacteraceae</taxon>
        <taxon>Paraconexibacter</taxon>
    </lineage>
</organism>
<comment type="similarity">
    <text evidence="1">Belongs to the thymidine/pyrimidine-nucleoside phosphorylase family.</text>
</comment>
<keyword evidence="4 6" id="KW-0808">Transferase</keyword>
<dbReference type="EC" id="2.4.2.4" evidence="6"/>
<feature type="domain" description="Pyrimidine nucleoside phosphorylase C-terminal" evidence="5">
    <location>
        <begin position="345"/>
        <end position="422"/>
    </location>
</feature>
<dbReference type="InterPro" id="IPR017459">
    <property type="entry name" value="Glycosyl_Trfase_fam3_N_dom"/>
</dbReference>
<dbReference type="InterPro" id="IPR036320">
    <property type="entry name" value="Glycosyl_Trfase_fam3_N_dom_sf"/>
</dbReference>
<dbReference type="Gene3D" id="3.40.1030.10">
    <property type="entry name" value="Nucleoside phosphorylase/phosphoribosyltransferase catalytic domain"/>
    <property type="match status" value="1"/>
</dbReference>
<accession>A0AAU7ASV4</accession>
<protein>
    <submittedName>
        <fullName evidence="6">Thymidine phosphorylase</fullName>
        <ecNumber evidence="6">2.4.2.4</ecNumber>
    </submittedName>
</protein>
<dbReference type="InterPro" id="IPR017872">
    <property type="entry name" value="Pyrmidine_PPase_CS"/>
</dbReference>
<gene>
    <name evidence="6" type="primary">deoA</name>
    <name evidence="6" type="ORF">DSM112329_01566</name>
</gene>
<dbReference type="GO" id="GO:0009032">
    <property type="term" value="F:thymidine phosphorylase activity"/>
    <property type="evidence" value="ECO:0007669"/>
    <property type="project" value="UniProtKB-EC"/>
</dbReference>
<evidence type="ECO:0000256" key="1">
    <source>
        <dbReference type="ARBA" id="ARBA00006915"/>
    </source>
</evidence>
<comment type="subunit">
    <text evidence="2">Homodimer.</text>
</comment>
<dbReference type="RefSeq" id="WP_354701257.1">
    <property type="nucleotide sequence ID" value="NZ_CP114014.1"/>
</dbReference>
<dbReference type="Pfam" id="PF02885">
    <property type="entry name" value="Glycos_trans_3N"/>
    <property type="match status" value="1"/>
</dbReference>
<name>A0AAU7ASV4_9ACTN</name>
<keyword evidence="3 6" id="KW-0328">Glycosyltransferase</keyword>
<dbReference type="InterPro" id="IPR013102">
    <property type="entry name" value="PYNP_C"/>
</dbReference>
<dbReference type="InterPro" id="IPR013465">
    <property type="entry name" value="Thymidine_Pase"/>
</dbReference>
<dbReference type="HAMAP" id="MF_01628">
    <property type="entry name" value="Thymid_phosp"/>
    <property type="match status" value="1"/>
</dbReference>
<dbReference type="PIRSF" id="PIRSF000478">
    <property type="entry name" value="TP_PyNP"/>
    <property type="match status" value="1"/>
</dbReference>
<dbReference type="Gene3D" id="1.20.970.10">
    <property type="entry name" value="Transferase, Pyrimidine Nucleoside Phosphorylase, Chain C"/>
    <property type="match status" value="1"/>
</dbReference>
<evidence type="ECO:0000259" key="5">
    <source>
        <dbReference type="SMART" id="SM00941"/>
    </source>
</evidence>
<dbReference type="InterPro" id="IPR000312">
    <property type="entry name" value="Glycosyl_Trfase_fam3"/>
</dbReference>
<dbReference type="SUPFAM" id="SSF47648">
    <property type="entry name" value="Nucleoside phosphorylase/phosphoribosyltransferase N-terminal domain"/>
    <property type="match status" value="1"/>
</dbReference>
<dbReference type="AlphaFoldDB" id="A0AAU7ASV4"/>
<dbReference type="PANTHER" id="PTHR10515">
    <property type="entry name" value="THYMIDINE PHOSPHORYLASE"/>
    <property type="match status" value="1"/>
</dbReference>
<dbReference type="SUPFAM" id="SSF54680">
    <property type="entry name" value="Pyrimidine nucleoside phosphorylase C-terminal domain"/>
    <property type="match status" value="1"/>
</dbReference>
<dbReference type="KEGG" id="parq:DSM112329_01566"/>
<dbReference type="FunFam" id="3.40.1030.10:FF:000003">
    <property type="entry name" value="Pyrimidine-nucleoside phosphorylase"/>
    <property type="match status" value="1"/>
</dbReference>
<evidence type="ECO:0000256" key="4">
    <source>
        <dbReference type="ARBA" id="ARBA00022679"/>
    </source>
</evidence>
<dbReference type="GO" id="GO:0005829">
    <property type="term" value="C:cytosol"/>
    <property type="evidence" value="ECO:0007669"/>
    <property type="project" value="TreeGrafter"/>
</dbReference>
<dbReference type="GO" id="GO:0006213">
    <property type="term" value="P:pyrimidine nucleoside metabolic process"/>
    <property type="evidence" value="ECO:0007669"/>
    <property type="project" value="InterPro"/>
</dbReference>
<dbReference type="NCBIfam" id="NF004490">
    <property type="entry name" value="PRK05820.1"/>
    <property type="match status" value="1"/>
</dbReference>
<evidence type="ECO:0000313" key="6">
    <source>
        <dbReference type="EMBL" id="XAY04730.1"/>
    </source>
</evidence>
<dbReference type="PROSITE" id="PS00647">
    <property type="entry name" value="THYMID_PHOSPHORYLASE"/>
    <property type="match status" value="1"/>
</dbReference>
<dbReference type="Gene3D" id="3.90.1170.30">
    <property type="entry name" value="Pyrimidine nucleoside phosphorylase-like, C-terminal domain"/>
    <property type="match status" value="1"/>
</dbReference>